<dbReference type="InterPro" id="IPR011697">
    <property type="entry name" value="Peptidase_C26"/>
</dbReference>
<dbReference type="InterPro" id="IPR029062">
    <property type="entry name" value="Class_I_gatase-like"/>
</dbReference>
<dbReference type="EMBL" id="AP022609">
    <property type="protein sequence ID" value="BBZ23606.1"/>
    <property type="molecule type" value="Genomic_DNA"/>
</dbReference>
<protein>
    <submittedName>
        <fullName evidence="2">Gamma-glutamyl-gamma-aminobutyrate hydrolase</fullName>
    </submittedName>
</protein>
<accession>A0A7I7X1L1</accession>
<keyword evidence="3" id="KW-1185">Reference proteome</keyword>
<dbReference type="PANTHER" id="PTHR43235">
    <property type="entry name" value="GLUTAMINE AMIDOTRANSFERASE PB2B2.05-RELATED"/>
    <property type="match status" value="1"/>
</dbReference>
<gene>
    <name evidence="2" type="ORF">MHIB_20240</name>
</gene>
<evidence type="ECO:0000256" key="1">
    <source>
        <dbReference type="SAM" id="MobiDB-lite"/>
    </source>
</evidence>
<dbReference type="Gene3D" id="3.40.50.880">
    <property type="match status" value="1"/>
</dbReference>
<dbReference type="PROSITE" id="PS51273">
    <property type="entry name" value="GATASE_TYPE_1"/>
    <property type="match status" value="1"/>
</dbReference>
<feature type="region of interest" description="Disordered" evidence="1">
    <location>
        <begin position="1"/>
        <end position="46"/>
    </location>
</feature>
<dbReference type="Pfam" id="PF07722">
    <property type="entry name" value="Peptidase_C26"/>
    <property type="match status" value="1"/>
</dbReference>
<evidence type="ECO:0000313" key="2">
    <source>
        <dbReference type="EMBL" id="BBZ23606.1"/>
    </source>
</evidence>
<dbReference type="InterPro" id="IPR044668">
    <property type="entry name" value="PuuD-like"/>
</dbReference>
<dbReference type="GO" id="GO:0006598">
    <property type="term" value="P:polyamine catabolic process"/>
    <property type="evidence" value="ECO:0007669"/>
    <property type="project" value="TreeGrafter"/>
</dbReference>
<dbReference type="KEGG" id="mhib:MHIB_20240"/>
<reference evidence="2 3" key="1">
    <citation type="journal article" date="2019" name="Emerg. Microbes Infect.">
        <title>Comprehensive subspecies identification of 175 nontuberculous mycobacteria species based on 7547 genomic profiles.</title>
        <authorList>
            <person name="Matsumoto Y."/>
            <person name="Kinjo T."/>
            <person name="Motooka D."/>
            <person name="Nabeya D."/>
            <person name="Jung N."/>
            <person name="Uechi K."/>
            <person name="Horii T."/>
            <person name="Iida T."/>
            <person name="Fujita J."/>
            <person name="Nakamura S."/>
        </authorList>
    </citation>
    <scope>NUCLEOTIDE SEQUENCE [LARGE SCALE GENOMIC DNA]</scope>
    <source>
        <strain evidence="2 3">JCM 13571</strain>
    </source>
</reference>
<dbReference type="CDD" id="cd01745">
    <property type="entry name" value="GATase1_2"/>
    <property type="match status" value="1"/>
</dbReference>
<dbReference type="AlphaFoldDB" id="A0A7I7X1L1"/>
<organism evidence="2 3">
    <name type="scientific">Mycolicibacter hiberniae</name>
    <dbReference type="NCBI Taxonomy" id="29314"/>
    <lineage>
        <taxon>Bacteria</taxon>
        <taxon>Bacillati</taxon>
        <taxon>Actinomycetota</taxon>
        <taxon>Actinomycetes</taxon>
        <taxon>Mycobacteriales</taxon>
        <taxon>Mycobacteriaceae</taxon>
        <taxon>Mycolicibacter</taxon>
    </lineage>
</organism>
<dbReference type="GO" id="GO:0005829">
    <property type="term" value="C:cytosol"/>
    <property type="evidence" value="ECO:0007669"/>
    <property type="project" value="TreeGrafter"/>
</dbReference>
<dbReference type="PANTHER" id="PTHR43235:SF1">
    <property type="entry name" value="GLUTAMINE AMIDOTRANSFERASE PB2B2.05-RELATED"/>
    <property type="match status" value="1"/>
</dbReference>
<evidence type="ECO:0000313" key="3">
    <source>
        <dbReference type="Proteomes" id="UP000467260"/>
    </source>
</evidence>
<keyword evidence="2" id="KW-0378">Hydrolase</keyword>
<name>A0A7I7X1L1_9MYCO</name>
<proteinExistence type="predicted"/>
<sequence>MSGSEPGGSARLDAGEAKLGPSQGQGGSARLDAGEAKLGPSQEQGGPVVALTTYLDRAKFGVWDARAGLLPAQYIQSITAAGGTAVLLPPQPVNPQIAARVLDGVAGLVITGGRDLDPDGYGQEPHAETDRPDTTRDAWEFALLAEAMRRGMPVLGICRGAQVLNVALGGTLHQHLPDVIGNSGHRAGNGVFTPMAVHTVAGTRLAGLVGQTCQVQCYHHQAIAEVGAKLVVSARDDDGVIEAIELPGEDFVLAVQWHPEESPEDLRLFAALVAAAGTYELARVSK</sequence>
<dbReference type="SUPFAM" id="SSF52317">
    <property type="entry name" value="Class I glutamine amidotransferase-like"/>
    <property type="match status" value="1"/>
</dbReference>
<dbReference type="GO" id="GO:0033969">
    <property type="term" value="F:gamma-glutamyl-gamma-aminobutyrate hydrolase activity"/>
    <property type="evidence" value="ECO:0007669"/>
    <property type="project" value="TreeGrafter"/>
</dbReference>
<dbReference type="Proteomes" id="UP000467260">
    <property type="component" value="Chromosome"/>
</dbReference>